<sequence>MKRKLLLWISIILLVITAVTLLFSHNQLEEKHEEEIRRVISSNGGGVVKIERVEPEDSPFADDFNKSNVVYKITYHKRVQNKGDAIEFYSIGWSSNFKHDVSY</sequence>
<evidence type="ECO:0000313" key="2">
    <source>
        <dbReference type="Proteomes" id="UP000028123"/>
    </source>
</evidence>
<dbReference type="EMBL" id="JNVM01000021">
    <property type="protein sequence ID" value="KEQ23510.1"/>
    <property type="molecule type" value="Genomic_DNA"/>
</dbReference>
<name>A0A081NYI7_9BACL</name>
<evidence type="ECO:0000313" key="1">
    <source>
        <dbReference type="EMBL" id="KEQ23510.1"/>
    </source>
</evidence>
<dbReference type="Proteomes" id="UP000028123">
    <property type="component" value="Unassembled WGS sequence"/>
</dbReference>
<organism evidence="1 2">
    <name type="scientific">Paenibacillus tyrfis</name>
    <dbReference type="NCBI Taxonomy" id="1501230"/>
    <lineage>
        <taxon>Bacteria</taxon>
        <taxon>Bacillati</taxon>
        <taxon>Bacillota</taxon>
        <taxon>Bacilli</taxon>
        <taxon>Bacillales</taxon>
        <taxon>Paenibacillaceae</taxon>
        <taxon>Paenibacillus</taxon>
    </lineage>
</organism>
<dbReference type="OrthoDB" id="2475645at2"/>
<comment type="caution">
    <text evidence="1">The sequence shown here is derived from an EMBL/GenBank/DDBJ whole genome shotgun (WGS) entry which is preliminary data.</text>
</comment>
<protein>
    <recommendedName>
        <fullName evidence="3">DUF3139 domain-containing protein</fullName>
    </recommendedName>
</protein>
<reference evidence="1 2" key="1">
    <citation type="submission" date="2014-06" db="EMBL/GenBank/DDBJ databases">
        <title>Draft genome sequence of Paenibacillus sp. MSt1.</title>
        <authorList>
            <person name="Aw Y.K."/>
            <person name="Ong K.S."/>
            <person name="Gan H.M."/>
            <person name="Lee S.M."/>
        </authorList>
    </citation>
    <scope>NUCLEOTIDE SEQUENCE [LARGE SCALE GENOMIC DNA]</scope>
    <source>
        <strain evidence="1 2">MSt1</strain>
    </source>
</reference>
<evidence type="ECO:0008006" key="3">
    <source>
        <dbReference type="Google" id="ProtNLM"/>
    </source>
</evidence>
<gene>
    <name evidence="1" type="ORF">ET33_15360</name>
</gene>
<proteinExistence type="predicted"/>
<accession>A0A081NYI7</accession>
<dbReference type="RefSeq" id="WP_036687973.1">
    <property type="nucleotide sequence ID" value="NZ_JNVM01000021.1"/>
</dbReference>
<keyword evidence="2" id="KW-1185">Reference proteome</keyword>
<dbReference type="AlphaFoldDB" id="A0A081NYI7"/>